<reference evidence="3" key="1">
    <citation type="journal article" date="2021" name="PeerJ">
        <title>Extensive microbial diversity within the chicken gut microbiome revealed by metagenomics and culture.</title>
        <authorList>
            <person name="Gilroy R."/>
            <person name="Ravi A."/>
            <person name="Getino M."/>
            <person name="Pursley I."/>
            <person name="Horton D.L."/>
            <person name="Alikhan N.F."/>
            <person name="Baker D."/>
            <person name="Gharbi K."/>
            <person name="Hall N."/>
            <person name="Watson M."/>
            <person name="Adriaenssens E.M."/>
            <person name="Foster-Nyarko E."/>
            <person name="Jarju S."/>
            <person name="Secka A."/>
            <person name="Antonio M."/>
            <person name="Oren A."/>
            <person name="Chaudhuri R.R."/>
            <person name="La Ragione R."/>
            <person name="Hildebrand F."/>
            <person name="Pallen M.J."/>
        </authorList>
    </citation>
    <scope>NUCLEOTIDE SEQUENCE</scope>
    <source>
        <strain evidence="3">CHK179-5677</strain>
    </source>
</reference>
<dbReference type="RefSeq" id="WP_295369144.1">
    <property type="nucleotide sequence ID" value="NZ_DYUC01000085.1"/>
</dbReference>
<name>A0A921MNF9_9FIRM</name>
<gene>
    <name evidence="3" type="ORF">K8V01_08480</name>
</gene>
<comment type="caution">
    <text evidence="3">The sequence shown here is derived from an EMBL/GenBank/DDBJ whole genome shotgun (WGS) entry which is preliminary data.</text>
</comment>
<dbReference type="AlphaFoldDB" id="A0A921MNF9"/>
<evidence type="ECO:0000256" key="1">
    <source>
        <dbReference type="ARBA" id="ARBA00022801"/>
    </source>
</evidence>
<dbReference type="PANTHER" id="PTHR42856:SF1">
    <property type="entry name" value="ACYL-COENZYME A THIOESTERASE PAAI"/>
    <property type="match status" value="1"/>
</dbReference>
<dbReference type="Pfam" id="PF03061">
    <property type="entry name" value="4HBT"/>
    <property type="match status" value="1"/>
</dbReference>
<protein>
    <submittedName>
        <fullName evidence="3">PaaI family thioesterase</fullName>
    </submittedName>
</protein>
<accession>A0A921MNF9</accession>
<sequence>MPTLDQIRACFAGDRFATETAGVIIDAAEPGRAVCSMPIRPIHLNANSVPMGGAIFTLADFTFAVAANGHSERITVTQQVSITFLSPSRGNTLVAEARCLKAGRTTCLYAVDVTDDLGAQVAHLTVNGYTVDKPPKGT</sequence>
<reference evidence="3" key="2">
    <citation type="submission" date="2021-09" db="EMBL/GenBank/DDBJ databases">
        <authorList>
            <person name="Gilroy R."/>
        </authorList>
    </citation>
    <scope>NUCLEOTIDE SEQUENCE</scope>
    <source>
        <strain evidence="3">CHK179-5677</strain>
    </source>
</reference>
<dbReference type="InterPro" id="IPR003736">
    <property type="entry name" value="PAAI_dom"/>
</dbReference>
<dbReference type="NCBIfam" id="TIGR00369">
    <property type="entry name" value="unchar_dom_1"/>
    <property type="match status" value="1"/>
</dbReference>
<dbReference type="PANTHER" id="PTHR42856">
    <property type="entry name" value="ACYL-COENZYME A THIOESTERASE PAAI"/>
    <property type="match status" value="1"/>
</dbReference>
<evidence type="ECO:0000313" key="4">
    <source>
        <dbReference type="Proteomes" id="UP000760668"/>
    </source>
</evidence>
<dbReference type="Proteomes" id="UP000760668">
    <property type="component" value="Unassembled WGS sequence"/>
</dbReference>
<dbReference type="GO" id="GO:0016289">
    <property type="term" value="F:acyl-CoA hydrolase activity"/>
    <property type="evidence" value="ECO:0007669"/>
    <property type="project" value="TreeGrafter"/>
</dbReference>
<dbReference type="Gene3D" id="3.10.129.10">
    <property type="entry name" value="Hotdog Thioesterase"/>
    <property type="match status" value="1"/>
</dbReference>
<dbReference type="InterPro" id="IPR052723">
    <property type="entry name" value="Acyl-CoA_thioesterase_PaaI"/>
</dbReference>
<proteinExistence type="predicted"/>
<dbReference type="InterPro" id="IPR006683">
    <property type="entry name" value="Thioestr_dom"/>
</dbReference>
<dbReference type="CDD" id="cd03443">
    <property type="entry name" value="PaaI_thioesterase"/>
    <property type="match status" value="1"/>
</dbReference>
<dbReference type="SUPFAM" id="SSF54637">
    <property type="entry name" value="Thioesterase/thiol ester dehydrase-isomerase"/>
    <property type="match status" value="1"/>
</dbReference>
<dbReference type="InterPro" id="IPR029069">
    <property type="entry name" value="HotDog_dom_sf"/>
</dbReference>
<dbReference type="EMBL" id="DYUC01000085">
    <property type="protein sequence ID" value="HJG87041.1"/>
    <property type="molecule type" value="Genomic_DNA"/>
</dbReference>
<evidence type="ECO:0000259" key="2">
    <source>
        <dbReference type="Pfam" id="PF03061"/>
    </source>
</evidence>
<keyword evidence="1" id="KW-0378">Hydrolase</keyword>
<evidence type="ECO:0000313" key="3">
    <source>
        <dbReference type="EMBL" id="HJG87041.1"/>
    </source>
</evidence>
<feature type="domain" description="Thioesterase" evidence="2">
    <location>
        <begin position="52"/>
        <end position="118"/>
    </location>
</feature>
<organism evidence="3 4">
    <name type="scientific">Pseudoflavonifractor capillosus</name>
    <dbReference type="NCBI Taxonomy" id="106588"/>
    <lineage>
        <taxon>Bacteria</taxon>
        <taxon>Bacillati</taxon>
        <taxon>Bacillota</taxon>
        <taxon>Clostridia</taxon>
        <taxon>Eubacteriales</taxon>
        <taxon>Oscillospiraceae</taxon>
        <taxon>Pseudoflavonifractor</taxon>
    </lineage>
</organism>